<name>A0ABZ3J5K4_SPOA4</name>
<reference evidence="2" key="1">
    <citation type="submission" date="2024-05" db="EMBL/GenBank/DDBJ databases">
        <title>Isolation and characterization of Sporomusa carbonis sp. nov., a carboxydotrophic hydrogenogen in the genus of Sporomusa isolated from a charcoal burning pile.</title>
        <authorList>
            <person name="Boeer T."/>
            <person name="Rosenbaum F."/>
            <person name="Eysell L."/>
            <person name="Mueller V."/>
            <person name="Daniel R."/>
            <person name="Poehlein A."/>
        </authorList>
    </citation>
    <scope>NUCLEOTIDE SEQUENCE [LARGE SCALE GENOMIC DNA]</scope>
    <source>
        <strain evidence="2">DSM 3132</strain>
    </source>
</reference>
<protein>
    <recommendedName>
        <fullName evidence="4">Redox-active protein</fullName>
    </recommendedName>
</protein>
<dbReference type="InterPro" id="IPR036280">
    <property type="entry name" value="Multihaem_cyt_sf"/>
</dbReference>
<proteinExistence type="predicted"/>
<evidence type="ECO:0000313" key="2">
    <source>
        <dbReference type="EMBL" id="XFO73674.1"/>
    </source>
</evidence>
<keyword evidence="3" id="KW-1185">Reference proteome</keyword>
<organism evidence="2 3">
    <name type="scientific">Sporomusa acidovorans (strain ATCC 49682 / DSM 3132 / Mol)</name>
    <dbReference type="NCBI Taxonomy" id="1123286"/>
    <lineage>
        <taxon>Bacteria</taxon>
        <taxon>Bacillati</taxon>
        <taxon>Bacillota</taxon>
        <taxon>Negativicutes</taxon>
        <taxon>Selenomonadales</taxon>
        <taxon>Sporomusaceae</taxon>
        <taxon>Sporomusa</taxon>
    </lineage>
</organism>
<accession>A0ABZ3J5K4</accession>
<evidence type="ECO:0008006" key="4">
    <source>
        <dbReference type="Google" id="ProtNLM"/>
    </source>
</evidence>
<keyword evidence="1" id="KW-1133">Transmembrane helix</keyword>
<evidence type="ECO:0000256" key="1">
    <source>
        <dbReference type="SAM" id="Phobius"/>
    </source>
</evidence>
<sequence length="148" mass="16277">MIDAGNVKKMAGQNFKDGYNCTEAIVRAFRDVLGLPITDDALRMASGFGGGFGHAGCVCGALAGSVMVLGMLQGRARSEENREPVYNNSQKFHELFKEHFGATCCRILNQHPFDSRDHLRNCLKITGGTAELLMNFINEQQLALHKED</sequence>
<dbReference type="Proteomes" id="UP000216052">
    <property type="component" value="Chromosome"/>
</dbReference>
<keyword evidence="1" id="KW-0472">Membrane</keyword>
<dbReference type="EMBL" id="CP155571">
    <property type="protein sequence ID" value="XFO73674.1"/>
    <property type="molecule type" value="Genomic_DNA"/>
</dbReference>
<dbReference type="SUPFAM" id="SSF48695">
    <property type="entry name" value="Multiheme cytochromes"/>
    <property type="match status" value="1"/>
</dbReference>
<gene>
    <name evidence="2" type="ORF">SPACI_037810</name>
</gene>
<keyword evidence="1" id="KW-0812">Transmembrane</keyword>
<dbReference type="RefSeq" id="WP_093795683.1">
    <property type="nucleotide sequence ID" value="NZ_CP155571.1"/>
</dbReference>
<dbReference type="InterPro" id="IPR010181">
    <property type="entry name" value="CGCAxxGCC_motif"/>
</dbReference>
<feature type="transmembrane region" description="Helical" evidence="1">
    <location>
        <begin position="52"/>
        <end position="72"/>
    </location>
</feature>
<dbReference type="NCBIfam" id="TIGR01909">
    <property type="entry name" value="C_GCAxxG_C_C"/>
    <property type="match status" value="1"/>
</dbReference>
<dbReference type="Pfam" id="PF09719">
    <property type="entry name" value="C_GCAxxG_C_C"/>
    <property type="match status" value="1"/>
</dbReference>
<evidence type="ECO:0000313" key="3">
    <source>
        <dbReference type="Proteomes" id="UP000216052"/>
    </source>
</evidence>